<dbReference type="GO" id="GO:0006048">
    <property type="term" value="P:UDP-N-acetylglucosamine biosynthetic process"/>
    <property type="evidence" value="ECO:0007669"/>
    <property type="project" value="TreeGrafter"/>
</dbReference>
<proteinExistence type="inferred from homology"/>
<accession>A0A6G3MJF0</accession>
<dbReference type="InterPro" id="IPR029044">
    <property type="entry name" value="Nucleotide-diphossugar_trans"/>
</dbReference>
<evidence type="ECO:0000256" key="5">
    <source>
        <dbReference type="ARBA" id="ARBA00022695"/>
    </source>
</evidence>
<dbReference type="PANTHER" id="PTHR11952">
    <property type="entry name" value="UDP- GLUCOSE PYROPHOSPHORYLASE"/>
    <property type="match status" value="1"/>
</dbReference>
<protein>
    <recommendedName>
        <fullName evidence="3">UDP-N-acetylglucosamine diphosphorylase</fullName>
        <ecNumber evidence="3">2.7.7.23</ecNumber>
    </recommendedName>
</protein>
<reference evidence="7" key="1">
    <citation type="submission" date="2018-11" db="EMBL/GenBank/DDBJ databases">
        <title>Henneguya salminicola genome and transcriptome.</title>
        <authorList>
            <person name="Yahalomi D."/>
            <person name="Atkinson S.D."/>
            <person name="Neuhof M."/>
            <person name="Chang E.S."/>
            <person name="Philippe H."/>
            <person name="Cartwright P."/>
            <person name="Bartholomew J.L."/>
            <person name="Huchon D."/>
        </authorList>
    </citation>
    <scope>NUCLEOTIDE SEQUENCE</scope>
    <source>
        <strain evidence="7">Hz1</strain>
        <tissue evidence="7">Whole</tissue>
    </source>
</reference>
<dbReference type="Gene3D" id="3.90.550.10">
    <property type="entry name" value="Spore Coat Polysaccharide Biosynthesis Protein SpsA, Chain A"/>
    <property type="match status" value="1"/>
</dbReference>
<comment type="pathway">
    <text evidence="1">Nucleotide-sugar biosynthesis; UDP-N-acetyl-alpha-D-glucosamine biosynthesis; UDP-N-acetyl-alpha-D-glucosamine from N-acetyl-alpha-D-glucosamine 1-phosphate: step 1/1.</text>
</comment>
<evidence type="ECO:0000313" key="7">
    <source>
        <dbReference type="EMBL" id="NDJ94103.1"/>
    </source>
</evidence>
<evidence type="ECO:0000256" key="4">
    <source>
        <dbReference type="ARBA" id="ARBA00022679"/>
    </source>
</evidence>
<dbReference type="InterPro" id="IPR002618">
    <property type="entry name" value="UDPGP_fam"/>
</dbReference>
<name>A0A6G3MJF0_HENSL</name>
<evidence type="ECO:0000256" key="2">
    <source>
        <dbReference type="ARBA" id="ARBA00010401"/>
    </source>
</evidence>
<dbReference type="GO" id="GO:0003977">
    <property type="term" value="F:UDP-N-acetylglucosamine diphosphorylase activity"/>
    <property type="evidence" value="ECO:0007669"/>
    <property type="project" value="UniProtKB-EC"/>
</dbReference>
<evidence type="ECO:0000256" key="3">
    <source>
        <dbReference type="ARBA" id="ARBA00012457"/>
    </source>
</evidence>
<dbReference type="SUPFAM" id="SSF53448">
    <property type="entry name" value="Nucleotide-diphospho-sugar transferases"/>
    <property type="match status" value="1"/>
</dbReference>
<evidence type="ECO:0000256" key="1">
    <source>
        <dbReference type="ARBA" id="ARBA00005208"/>
    </source>
</evidence>
<keyword evidence="4" id="KW-0808">Transferase</keyword>
<dbReference type="AlphaFoldDB" id="A0A6G3MJF0"/>
<dbReference type="PANTHER" id="PTHR11952:SF2">
    <property type="entry name" value="LD24639P"/>
    <property type="match status" value="1"/>
</dbReference>
<keyword evidence="5" id="KW-0548">Nucleotidyltransferase</keyword>
<dbReference type="InterPro" id="IPR039741">
    <property type="entry name" value="UDP-sugar_pyrophosphorylase"/>
</dbReference>
<comment type="similarity">
    <text evidence="2">Belongs to the UDPGP type 1 family.</text>
</comment>
<dbReference type="EC" id="2.7.7.23" evidence="3"/>
<organism evidence="7">
    <name type="scientific">Henneguya salminicola</name>
    <name type="common">Myxosporean</name>
    <dbReference type="NCBI Taxonomy" id="69463"/>
    <lineage>
        <taxon>Eukaryota</taxon>
        <taxon>Metazoa</taxon>
        <taxon>Cnidaria</taxon>
        <taxon>Myxozoa</taxon>
        <taxon>Myxosporea</taxon>
        <taxon>Bivalvulida</taxon>
        <taxon>Platysporina</taxon>
        <taxon>Myxobolidae</taxon>
        <taxon>Henneguya</taxon>
    </lineage>
</organism>
<dbReference type="Pfam" id="PF01704">
    <property type="entry name" value="UDPGP"/>
    <property type="match status" value="1"/>
</dbReference>
<comment type="catalytic activity">
    <reaction evidence="6">
        <text>N-acetyl-alpha-D-glucosamine 1-phosphate + UTP + H(+) = UDP-N-acetyl-alpha-D-glucosamine + diphosphate</text>
        <dbReference type="Rhea" id="RHEA:13509"/>
        <dbReference type="ChEBI" id="CHEBI:15378"/>
        <dbReference type="ChEBI" id="CHEBI:33019"/>
        <dbReference type="ChEBI" id="CHEBI:46398"/>
        <dbReference type="ChEBI" id="CHEBI:57705"/>
        <dbReference type="ChEBI" id="CHEBI:57776"/>
        <dbReference type="EC" id="2.7.7.23"/>
    </reaction>
</comment>
<sequence length="162" mass="18381">MAKSKYGFSPPIPWYIMTSDATNNQAFNFFTENNFFGLSKYNVIFFEQKVLPCLSFDGNIIMCDKNKIAYSPNGNGGLFDVLKDLNILDDMRARGLSYFHIYGVDNILVRVGDPYFIGYCVLKKYDCGLKVIEKKDPNESVGIVCQIDGKNQVLQHELSIDC</sequence>
<evidence type="ECO:0000256" key="6">
    <source>
        <dbReference type="ARBA" id="ARBA00048493"/>
    </source>
</evidence>
<dbReference type="EMBL" id="GHBP01006557">
    <property type="protein sequence ID" value="NDJ94103.1"/>
    <property type="molecule type" value="Transcribed_RNA"/>
</dbReference>